<feature type="domain" description="Protein kinase" evidence="6">
    <location>
        <begin position="5"/>
        <end position="266"/>
    </location>
</feature>
<dbReference type="PANTHER" id="PTHR43671">
    <property type="entry name" value="SERINE/THREONINE-PROTEIN KINASE NEK"/>
    <property type="match status" value="1"/>
</dbReference>
<dbReference type="GO" id="GO:0005524">
    <property type="term" value="F:ATP binding"/>
    <property type="evidence" value="ECO:0007669"/>
    <property type="project" value="UniProtKB-KW"/>
</dbReference>
<dbReference type="Pfam" id="PF00069">
    <property type="entry name" value="Pkinase"/>
    <property type="match status" value="1"/>
</dbReference>
<gene>
    <name evidence="7" type="ORF">FGO68_gene4227</name>
</gene>
<name>A0A8J8T2W6_HALGN</name>
<dbReference type="SUPFAM" id="SSF56112">
    <property type="entry name" value="Protein kinase-like (PK-like)"/>
    <property type="match status" value="1"/>
</dbReference>
<evidence type="ECO:0000313" key="8">
    <source>
        <dbReference type="Proteomes" id="UP000785679"/>
    </source>
</evidence>
<keyword evidence="3" id="KW-0547">Nucleotide-binding</keyword>
<evidence type="ECO:0000256" key="4">
    <source>
        <dbReference type="ARBA" id="ARBA00022777"/>
    </source>
</evidence>
<dbReference type="PROSITE" id="PS50011">
    <property type="entry name" value="PROTEIN_KINASE_DOM"/>
    <property type="match status" value="1"/>
</dbReference>
<keyword evidence="2" id="KW-0808">Transferase</keyword>
<evidence type="ECO:0000256" key="3">
    <source>
        <dbReference type="ARBA" id="ARBA00022741"/>
    </source>
</evidence>
<dbReference type="InterPro" id="IPR000719">
    <property type="entry name" value="Prot_kinase_dom"/>
</dbReference>
<dbReference type="InterPro" id="IPR050660">
    <property type="entry name" value="NEK_Ser/Thr_kinase"/>
</dbReference>
<dbReference type="EC" id="2.7.11.1" evidence="1"/>
<dbReference type="Proteomes" id="UP000785679">
    <property type="component" value="Unassembled WGS sequence"/>
</dbReference>
<sequence>MIQNYRVIMKIGEGKTVDVYLAIKDNKCVAIKVQKMLEDEIKMCYLSQAFIEEISALEKARHPFIIGLIESFLWEDENHNFRWCIVLENADGGDLYEKYWSPKRKVSEKQALNWAAQIILALHHLHMQGIKIYEIKPQNIVIVGENLGGIAKIGDLRHIKEDYFGRSNTKLASTSLYFAPEILQKRDSPLMDVWSLGILMYELLTGGEHPFEDNLNGKNYLTRLPRLDYRQNPSISPQFKELIQLMLEKDASKRISIEQLMKDPFIKRKIDVYIDEMIFGEQITAVLSGQITQDYKEGAGQVVQPQAELPLKHQFEENKLAELIARIKEDGHQILADLIIKDEELLQRLKQNQDIGHTVEWNRFQGVN</sequence>
<proteinExistence type="predicted"/>
<organism evidence="7 8">
    <name type="scientific">Halteria grandinella</name>
    <dbReference type="NCBI Taxonomy" id="5974"/>
    <lineage>
        <taxon>Eukaryota</taxon>
        <taxon>Sar</taxon>
        <taxon>Alveolata</taxon>
        <taxon>Ciliophora</taxon>
        <taxon>Intramacronucleata</taxon>
        <taxon>Spirotrichea</taxon>
        <taxon>Stichotrichia</taxon>
        <taxon>Sporadotrichida</taxon>
        <taxon>Halteriidae</taxon>
        <taxon>Halteria</taxon>
    </lineage>
</organism>
<dbReference type="EMBL" id="RRYP01008326">
    <property type="protein sequence ID" value="TNV79850.1"/>
    <property type="molecule type" value="Genomic_DNA"/>
</dbReference>
<dbReference type="OrthoDB" id="291146at2759"/>
<evidence type="ECO:0000256" key="1">
    <source>
        <dbReference type="ARBA" id="ARBA00012513"/>
    </source>
</evidence>
<evidence type="ECO:0000313" key="7">
    <source>
        <dbReference type="EMBL" id="TNV79850.1"/>
    </source>
</evidence>
<evidence type="ECO:0000256" key="2">
    <source>
        <dbReference type="ARBA" id="ARBA00022679"/>
    </source>
</evidence>
<keyword evidence="4" id="KW-0418">Kinase</keyword>
<protein>
    <recommendedName>
        <fullName evidence="1">non-specific serine/threonine protein kinase</fullName>
        <ecNumber evidence="1">2.7.11.1</ecNumber>
    </recommendedName>
</protein>
<keyword evidence="5" id="KW-0067">ATP-binding</keyword>
<keyword evidence="8" id="KW-1185">Reference proteome</keyword>
<dbReference type="Gene3D" id="1.10.510.10">
    <property type="entry name" value="Transferase(Phosphotransferase) domain 1"/>
    <property type="match status" value="1"/>
</dbReference>
<reference evidence="7" key="1">
    <citation type="submission" date="2019-06" db="EMBL/GenBank/DDBJ databases">
        <authorList>
            <person name="Zheng W."/>
        </authorList>
    </citation>
    <scope>NUCLEOTIDE SEQUENCE</scope>
    <source>
        <strain evidence="7">QDHG01</strain>
    </source>
</reference>
<accession>A0A8J8T2W6</accession>
<dbReference type="GO" id="GO:0004674">
    <property type="term" value="F:protein serine/threonine kinase activity"/>
    <property type="evidence" value="ECO:0007669"/>
    <property type="project" value="UniProtKB-EC"/>
</dbReference>
<dbReference type="InterPro" id="IPR011009">
    <property type="entry name" value="Kinase-like_dom_sf"/>
</dbReference>
<evidence type="ECO:0000256" key="5">
    <source>
        <dbReference type="ARBA" id="ARBA00022840"/>
    </source>
</evidence>
<comment type="caution">
    <text evidence="7">The sequence shown here is derived from an EMBL/GenBank/DDBJ whole genome shotgun (WGS) entry which is preliminary data.</text>
</comment>
<evidence type="ECO:0000259" key="6">
    <source>
        <dbReference type="PROSITE" id="PS50011"/>
    </source>
</evidence>
<dbReference type="AlphaFoldDB" id="A0A8J8T2W6"/>
<dbReference type="PANTHER" id="PTHR43671:SF13">
    <property type="entry name" value="SERINE_THREONINE-PROTEIN KINASE NEK2"/>
    <property type="match status" value="1"/>
</dbReference>